<keyword evidence="3" id="KW-0804">Transcription</keyword>
<feature type="domain" description="HTH cro/C1-type" evidence="4">
    <location>
        <begin position="25"/>
        <end position="58"/>
    </location>
</feature>
<protein>
    <recommendedName>
        <fullName evidence="4">HTH cro/C1-type domain-containing protein</fullName>
    </recommendedName>
</protein>
<evidence type="ECO:0000313" key="6">
    <source>
        <dbReference type="Proteomes" id="UP001500909"/>
    </source>
</evidence>
<dbReference type="PANTHER" id="PTHR36511">
    <property type="entry name" value="MERR FAMILY BACTERIAL REGULATORY PROTEIN"/>
    <property type="match status" value="1"/>
</dbReference>
<evidence type="ECO:0000256" key="2">
    <source>
        <dbReference type="ARBA" id="ARBA00023125"/>
    </source>
</evidence>
<keyword evidence="6" id="KW-1185">Reference proteome</keyword>
<organism evidence="5 6">
    <name type="scientific">Streptomyces olivaceiscleroticus</name>
    <dbReference type="NCBI Taxonomy" id="68245"/>
    <lineage>
        <taxon>Bacteria</taxon>
        <taxon>Bacillati</taxon>
        <taxon>Actinomycetota</taxon>
        <taxon>Actinomycetes</taxon>
        <taxon>Kitasatosporales</taxon>
        <taxon>Streptomycetaceae</taxon>
        <taxon>Streptomyces</taxon>
    </lineage>
</organism>
<reference evidence="5 6" key="1">
    <citation type="journal article" date="2019" name="Int. J. Syst. Evol. Microbiol.">
        <title>The Global Catalogue of Microorganisms (GCM) 10K type strain sequencing project: providing services to taxonomists for standard genome sequencing and annotation.</title>
        <authorList>
            <consortium name="The Broad Institute Genomics Platform"/>
            <consortium name="The Broad Institute Genome Sequencing Center for Infectious Disease"/>
            <person name="Wu L."/>
            <person name="Ma J."/>
        </authorList>
    </citation>
    <scope>NUCLEOTIDE SEQUENCE [LARGE SCALE GENOMIC DNA]</scope>
    <source>
        <strain evidence="5 6">JCM 4805</strain>
    </source>
</reference>
<comment type="caution">
    <text evidence="5">The sequence shown here is derived from an EMBL/GenBank/DDBJ whole genome shotgun (WGS) entry which is preliminary data.</text>
</comment>
<proteinExistence type="predicted"/>
<dbReference type="EMBL" id="BAAABY010000011">
    <property type="protein sequence ID" value="GAA0454442.1"/>
    <property type="molecule type" value="Genomic_DNA"/>
</dbReference>
<dbReference type="SUPFAM" id="SSF47413">
    <property type="entry name" value="lambda repressor-like DNA-binding domains"/>
    <property type="match status" value="1"/>
</dbReference>
<dbReference type="SMART" id="SM00530">
    <property type="entry name" value="HTH_XRE"/>
    <property type="match status" value="1"/>
</dbReference>
<dbReference type="InterPro" id="IPR001387">
    <property type="entry name" value="Cro/C1-type_HTH"/>
</dbReference>
<gene>
    <name evidence="5" type="ORF">GCM10010361_18150</name>
</gene>
<evidence type="ECO:0000256" key="3">
    <source>
        <dbReference type="ARBA" id="ARBA00023163"/>
    </source>
</evidence>
<dbReference type="InterPro" id="IPR052359">
    <property type="entry name" value="HTH-type_reg/antitoxin"/>
</dbReference>
<sequence length="87" mass="9394">MSAPVDAIDALLARPDLPPPAIRAALRRADGLTQAEAAKAIGVTRVAYQRWETGQAEPHARHRARYLRLLQGLSKKHPEAAMPAPAP</sequence>
<keyword evidence="2" id="KW-0238">DNA-binding</keyword>
<evidence type="ECO:0000259" key="4">
    <source>
        <dbReference type="PROSITE" id="PS50943"/>
    </source>
</evidence>
<evidence type="ECO:0000256" key="1">
    <source>
        <dbReference type="ARBA" id="ARBA00023015"/>
    </source>
</evidence>
<accession>A0ABN0ZP80</accession>
<dbReference type="Pfam" id="PF01381">
    <property type="entry name" value="HTH_3"/>
    <property type="match status" value="1"/>
</dbReference>
<dbReference type="Gene3D" id="1.10.260.40">
    <property type="entry name" value="lambda repressor-like DNA-binding domains"/>
    <property type="match status" value="1"/>
</dbReference>
<name>A0ABN0ZP80_9ACTN</name>
<dbReference type="Proteomes" id="UP001500909">
    <property type="component" value="Unassembled WGS sequence"/>
</dbReference>
<dbReference type="CDD" id="cd00093">
    <property type="entry name" value="HTH_XRE"/>
    <property type="match status" value="1"/>
</dbReference>
<dbReference type="PROSITE" id="PS50943">
    <property type="entry name" value="HTH_CROC1"/>
    <property type="match status" value="1"/>
</dbReference>
<dbReference type="InterPro" id="IPR010982">
    <property type="entry name" value="Lambda_DNA-bd_dom_sf"/>
</dbReference>
<keyword evidence="1" id="KW-0805">Transcription regulation</keyword>
<dbReference type="PANTHER" id="PTHR36511:SF3">
    <property type="entry name" value="ANTITOXIN HIGA-2"/>
    <property type="match status" value="1"/>
</dbReference>
<evidence type="ECO:0000313" key="5">
    <source>
        <dbReference type="EMBL" id="GAA0454442.1"/>
    </source>
</evidence>